<feature type="region of interest" description="Disordered" evidence="1">
    <location>
        <begin position="447"/>
        <end position="479"/>
    </location>
</feature>
<dbReference type="InterPro" id="IPR002575">
    <property type="entry name" value="Aminoglycoside_PTrfase"/>
</dbReference>
<evidence type="ECO:0000259" key="2">
    <source>
        <dbReference type="Pfam" id="PF01636"/>
    </source>
</evidence>
<dbReference type="PANTHER" id="PTHR21310:SF57">
    <property type="entry name" value="BLR2944 PROTEIN"/>
    <property type="match status" value="1"/>
</dbReference>
<evidence type="ECO:0000313" key="4">
    <source>
        <dbReference type="Proteomes" id="UP001597145"/>
    </source>
</evidence>
<keyword evidence="4" id="KW-1185">Reference proteome</keyword>
<dbReference type="InterPro" id="IPR051678">
    <property type="entry name" value="AGP_Transferase"/>
</dbReference>
<gene>
    <name evidence="3" type="ORF">ACFSCY_18635</name>
</gene>
<dbReference type="EMBL" id="JBHUCP010000012">
    <property type="protein sequence ID" value="MFD1531458.1"/>
    <property type="molecule type" value="Genomic_DNA"/>
</dbReference>
<dbReference type="SUPFAM" id="SSF56112">
    <property type="entry name" value="Protein kinase-like (PK-like)"/>
    <property type="match status" value="1"/>
</dbReference>
<reference evidence="4" key="1">
    <citation type="journal article" date="2019" name="Int. J. Syst. Evol. Microbiol.">
        <title>The Global Catalogue of Microorganisms (GCM) 10K type strain sequencing project: providing services to taxonomists for standard genome sequencing and annotation.</title>
        <authorList>
            <consortium name="The Broad Institute Genomics Platform"/>
            <consortium name="The Broad Institute Genome Sequencing Center for Infectious Disease"/>
            <person name="Wu L."/>
            <person name="Ma J."/>
        </authorList>
    </citation>
    <scope>NUCLEOTIDE SEQUENCE [LARGE SCALE GENOMIC DNA]</scope>
    <source>
        <strain evidence="4">JCM 12165</strain>
    </source>
</reference>
<proteinExistence type="predicted"/>
<evidence type="ECO:0000256" key="1">
    <source>
        <dbReference type="SAM" id="MobiDB-lite"/>
    </source>
</evidence>
<dbReference type="Pfam" id="PF01636">
    <property type="entry name" value="APH"/>
    <property type="match status" value="1"/>
</dbReference>
<evidence type="ECO:0000313" key="3">
    <source>
        <dbReference type="EMBL" id="MFD1531458.1"/>
    </source>
</evidence>
<dbReference type="InterPro" id="IPR011009">
    <property type="entry name" value="Kinase-like_dom_sf"/>
</dbReference>
<dbReference type="Proteomes" id="UP001597145">
    <property type="component" value="Unassembled WGS sequence"/>
</dbReference>
<dbReference type="PANTHER" id="PTHR21310">
    <property type="entry name" value="AMINOGLYCOSIDE PHOSPHOTRANSFERASE-RELATED-RELATED"/>
    <property type="match status" value="1"/>
</dbReference>
<dbReference type="RefSeq" id="WP_343978905.1">
    <property type="nucleotide sequence ID" value="NZ_BAAAJG010000010.1"/>
</dbReference>
<accession>A0ABW4FM96</accession>
<protein>
    <submittedName>
        <fullName evidence="3">Phosphotransferase</fullName>
    </submittedName>
</protein>
<dbReference type="Gene3D" id="3.90.1200.10">
    <property type="match status" value="1"/>
</dbReference>
<feature type="domain" description="Aminoglycoside phosphotransferase" evidence="2">
    <location>
        <begin position="48"/>
        <end position="281"/>
    </location>
</feature>
<name>A0ABW4FM96_9PSEU</name>
<organism evidence="3 4">
    <name type="scientific">Pseudonocardia aurantiaca</name>
    <dbReference type="NCBI Taxonomy" id="75290"/>
    <lineage>
        <taxon>Bacteria</taxon>
        <taxon>Bacillati</taxon>
        <taxon>Actinomycetota</taxon>
        <taxon>Actinomycetes</taxon>
        <taxon>Pseudonocardiales</taxon>
        <taxon>Pseudonocardiaceae</taxon>
        <taxon>Pseudonocardia</taxon>
    </lineage>
</organism>
<sequence>MATTTDASSPAPPAGLDPAVAGWVESVTSGRIVRARPVDRWRPNWTVDVETARGERALFLKFPRLPPAVVRRSVMLSTFGTAREAAALAAVQGTGVAAPELLGLHELSGAVLVGRVGGVGVLQHLPPAVRSGLMRQYARQLATIHDLDPDLDLGPEARARLAAAGDGPDRPGPVAAALADHASVTARVGRPDPLIDLAVRWLGENAPAGTERRLLHGDAGPNQFMADGGRLTAVLDWEIAHLGDPTSDLGYTRFRECLYPSGAFGAFLAEYRAVSGRGIDRAALDYFTVAAALLLVAGVARDVQRPSAHNPEAAQRFWWDALGRVAICEVLGARTGLLPLVWPEPVDGELTPLSSLVTARLAPRAAGQELLLAHALLRASRTRPDAAQAADAAELLDLRDPDPARRLAALTEMVAGPDPDVPALVTYLGRDAMRRLYAFVPLSATDTWDGPETAGPDPDGWDGDRLPALPLLPAVPDPA</sequence>
<comment type="caution">
    <text evidence="3">The sequence shown here is derived from an EMBL/GenBank/DDBJ whole genome shotgun (WGS) entry which is preliminary data.</text>
</comment>